<dbReference type="Pfam" id="PF03098">
    <property type="entry name" value="An_peroxidase"/>
    <property type="match status" value="1"/>
</dbReference>
<dbReference type="EMBL" id="CAJVQB010066411">
    <property type="protein sequence ID" value="CAG8841645.1"/>
    <property type="molecule type" value="Genomic_DNA"/>
</dbReference>
<evidence type="ECO:0000256" key="2">
    <source>
        <dbReference type="ARBA" id="ARBA00022964"/>
    </source>
</evidence>
<keyword evidence="6" id="KW-1185">Reference proteome</keyword>
<reference evidence="5 6" key="1">
    <citation type="submission" date="2021-06" db="EMBL/GenBank/DDBJ databases">
        <authorList>
            <person name="Kallberg Y."/>
            <person name="Tangrot J."/>
            <person name="Rosling A."/>
        </authorList>
    </citation>
    <scope>NUCLEOTIDE SEQUENCE [LARGE SCALE GENOMIC DNA]</scope>
    <source>
        <strain evidence="5 6">120-4 pot B 10/14</strain>
    </source>
</reference>
<dbReference type="PANTHER" id="PTHR11903:SF37">
    <property type="entry name" value="PSI-PRODUCING OXYGENASE A"/>
    <property type="match status" value="1"/>
</dbReference>
<name>A0ABN7WXQ0_GIGMA</name>
<dbReference type="PROSITE" id="PS50292">
    <property type="entry name" value="PEROXIDASE_3"/>
    <property type="match status" value="1"/>
</dbReference>
<evidence type="ECO:0000256" key="4">
    <source>
        <dbReference type="ARBA" id="ARBA00023004"/>
    </source>
</evidence>
<feature type="non-terminal residue" evidence="5">
    <location>
        <position position="1"/>
    </location>
</feature>
<dbReference type="Proteomes" id="UP000789901">
    <property type="component" value="Unassembled WGS sequence"/>
</dbReference>
<keyword evidence="2" id="KW-0223">Dioxygenase</keyword>
<sequence length="464" mass="53590">VKDQGDSNQIRKQDEDLFQTARLVNCGFYLNIIIHDYLHIILGLYQTNSTWFLDPTTPYGEGHLLHALPTGMGNQVSLEFNYIYRWHPAVSQEDEKWIEREFKNILGDNWQNYKVTSKFNFIQIECHFVLIWVPKEIESPILHHDLNQISINEFWKKLADWKDTLPTDPSIWSFKDIARLNDGYFNNADIAKALISGTKHVAGKIKYESLILLSIFLTNPSLFIDSRLLCAGAFGPNHIPKVFRIIERIGMESARATGVGSLNEFRRFLNLVPYKSFEDMNPDKEVIKKLRALYGHIDNVELYPGLMTEKTKPSMLGSGIALPFTISRGILSDAVNLVRNDRFYTDDFNPYNLTSWGWNEIQSDPNITSGSIMYKLILRHVPGFYKPNSVFALYPFTVPSITRENLKNRGDDYWKSLDYDEPVNNTRGPKVSIKSYNDAMTVLSKNDVFHVTYTDDMKWMIKCP</sequence>
<evidence type="ECO:0000256" key="1">
    <source>
        <dbReference type="ARBA" id="ARBA00022723"/>
    </source>
</evidence>
<dbReference type="InterPro" id="IPR050783">
    <property type="entry name" value="Oxylipin_biosynth_metab"/>
</dbReference>
<evidence type="ECO:0000313" key="6">
    <source>
        <dbReference type="Proteomes" id="UP000789901"/>
    </source>
</evidence>
<protein>
    <submittedName>
        <fullName evidence="5">504_t:CDS:1</fullName>
    </submittedName>
</protein>
<organism evidence="5 6">
    <name type="scientific">Gigaspora margarita</name>
    <dbReference type="NCBI Taxonomy" id="4874"/>
    <lineage>
        <taxon>Eukaryota</taxon>
        <taxon>Fungi</taxon>
        <taxon>Fungi incertae sedis</taxon>
        <taxon>Mucoromycota</taxon>
        <taxon>Glomeromycotina</taxon>
        <taxon>Glomeromycetes</taxon>
        <taxon>Diversisporales</taxon>
        <taxon>Gigasporaceae</taxon>
        <taxon>Gigaspora</taxon>
    </lineage>
</organism>
<keyword evidence="1" id="KW-0479">Metal-binding</keyword>
<proteinExistence type="predicted"/>
<gene>
    <name evidence="5" type="ORF">GMARGA_LOCUS35540</name>
</gene>
<keyword evidence="4" id="KW-0408">Iron</keyword>
<dbReference type="SUPFAM" id="SSF48113">
    <property type="entry name" value="Heme-dependent peroxidases"/>
    <property type="match status" value="1"/>
</dbReference>
<dbReference type="PRINTS" id="PR00457">
    <property type="entry name" value="ANPEROXIDASE"/>
</dbReference>
<accession>A0ABN7WXQ0</accession>
<comment type="caution">
    <text evidence="5">The sequence shown here is derived from an EMBL/GenBank/DDBJ whole genome shotgun (WGS) entry which is preliminary data.</text>
</comment>
<dbReference type="Gene3D" id="1.10.640.10">
    <property type="entry name" value="Haem peroxidase domain superfamily, animal type"/>
    <property type="match status" value="2"/>
</dbReference>
<dbReference type="InterPro" id="IPR019791">
    <property type="entry name" value="Haem_peroxidase_animal"/>
</dbReference>
<dbReference type="PANTHER" id="PTHR11903">
    <property type="entry name" value="PROSTAGLANDIN G/H SYNTHASE"/>
    <property type="match status" value="1"/>
</dbReference>
<keyword evidence="3" id="KW-0560">Oxidoreductase</keyword>
<evidence type="ECO:0000256" key="3">
    <source>
        <dbReference type="ARBA" id="ARBA00023002"/>
    </source>
</evidence>
<evidence type="ECO:0000313" key="5">
    <source>
        <dbReference type="EMBL" id="CAG8841645.1"/>
    </source>
</evidence>
<dbReference type="InterPro" id="IPR037120">
    <property type="entry name" value="Haem_peroxidase_sf_animal"/>
</dbReference>
<dbReference type="InterPro" id="IPR010255">
    <property type="entry name" value="Haem_peroxidase_sf"/>
</dbReference>